<keyword evidence="3" id="KW-1185">Reference proteome</keyword>
<gene>
    <name evidence="2" type="ORF">SAY87_003426</name>
</gene>
<feature type="compositionally biased region" description="Polar residues" evidence="1">
    <location>
        <begin position="195"/>
        <end position="211"/>
    </location>
</feature>
<accession>A0AAN7KKK1</accession>
<evidence type="ECO:0000313" key="3">
    <source>
        <dbReference type="Proteomes" id="UP001345219"/>
    </source>
</evidence>
<reference evidence="2 3" key="1">
    <citation type="journal article" date="2023" name="Hortic Res">
        <title>Pangenome of water caltrop reveals structural variations and asymmetric subgenome divergence after allopolyploidization.</title>
        <authorList>
            <person name="Zhang X."/>
            <person name="Chen Y."/>
            <person name="Wang L."/>
            <person name="Yuan Y."/>
            <person name="Fang M."/>
            <person name="Shi L."/>
            <person name="Lu R."/>
            <person name="Comes H.P."/>
            <person name="Ma Y."/>
            <person name="Chen Y."/>
            <person name="Huang G."/>
            <person name="Zhou Y."/>
            <person name="Zheng Z."/>
            <person name="Qiu Y."/>
        </authorList>
    </citation>
    <scope>NUCLEOTIDE SEQUENCE [LARGE SCALE GENOMIC DNA]</scope>
    <source>
        <tissue evidence="2">Roots</tissue>
    </source>
</reference>
<feature type="region of interest" description="Disordered" evidence="1">
    <location>
        <begin position="193"/>
        <end position="236"/>
    </location>
</feature>
<evidence type="ECO:0000256" key="1">
    <source>
        <dbReference type="SAM" id="MobiDB-lite"/>
    </source>
</evidence>
<dbReference type="Proteomes" id="UP001345219">
    <property type="component" value="Chromosome 3"/>
</dbReference>
<sequence length="236" mass="26456">MLLQQGNLIRTVLIGIEFKKVERICSRSLVLVLLDSSILVTGNHLYCEVDLLSSIGLSIVRLHLRLVISMQLLSGCDDVGHFHHQIFLFSVRYYENQNLKVAFEGAPTDPTVDLNTKLKKMMEIPQQREAGRDTLRMFKTVIAASHPAFSTMRQQEGWCDSLGSVEEIQSKLLKRQEAAARRERAMAYALAHQWQAGSRQQGAPEMNQSAPNKLKPKPSTDTAAEVSSRPVIDVPC</sequence>
<dbReference type="AlphaFoldDB" id="A0AAN7KKK1"/>
<protein>
    <submittedName>
        <fullName evidence="2">Uncharacterized protein</fullName>
    </submittedName>
</protein>
<comment type="caution">
    <text evidence="2">The sequence shown here is derived from an EMBL/GenBank/DDBJ whole genome shotgun (WGS) entry which is preliminary data.</text>
</comment>
<evidence type="ECO:0000313" key="2">
    <source>
        <dbReference type="EMBL" id="KAK4768285.1"/>
    </source>
</evidence>
<organism evidence="2 3">
    <name type="scientific">Trapa incisa</name>
    <dbReference type="NCBI Taxonomy" id="236973"/>
    <lineage>
        <taxon>Eukaryota</taxon>
        <taxon>Viridiplantae</taxon>
        <taxon>Streptophyta</taxon>
        <taxon>Embryophyta</taxon>
        <taxon>Tracheophyta</taxon>
        <taxon>Spermatophyta</taxon>
        <taxon>Magnoliopsida</taxon>
        <taxon>eudicotyledons</taxon>
        <taxon>Gunneridae</taxon>
        <taxon>Pentapetalae</taxon>
        <taxon>rosids</taxon>
        <taxon>malvids</taxon>
        <taxon>Myrtales</taxon>
        <taxon>Lythraceae</taxon>
        <taxon>Trapa</taxon>
    </lineage>
</organism>
<dbReference type="EMBL" id="JAXIOK010000006">
    <property type="protein sequence ID" value="KAK4768285.1"/>
    <property type="molecule type" value="Genomic_DNA"/>
</dbReference>
<proteinExistence type="predicted"/>
<name>A0AAN7KKK1_9MYRT</name>